<dbReference type="GO" id="GO:1900376">
    <property type="term" value="P:regulation of secondary metabolite biosynthetic process"/>
    <property type="evidence" value="ECO:0007669"/>
    <property type="project" value="TreeGrafter"/>
</dbReference>
<dbReference type="GO" id="GO:0008270">
    <property type="term" value="F:zinc ion binding"/>
    <property type="evidence" value="ECO:0007669"/>
    <property type="project" value="TreeGrafter"/>
</dbReference>
<dbReference type="InterPro" id="IPR002481">
    <property type="entry name" value="FUR"/>
</dbReference>
<dbReference type="GO" id="GO:0005829">
    <property type="term" value="C:cytosol"/>
    <property type="evidence" value="ECO:0007669"/>
    <property type="project" value="TreeGrafter"/>
</dbReference>
<dbReference type="RefSeq" id="WP_102697079.1">
    <property type="nucleotide sequence ID" value="NZ_PNGJ01000003.1"/>
</dbReference>
<comment type="cofactor">
    <cofactor evidence="12">
        <name>Zn(2+)</name>
        <dbReference type="ChEBI" id="CHEBI:29105"/>
    </cofactor>
    <text evidence="12">Binds 1 zinc ion per subunit.</text>
</comment>
<feature type="binding site" evidence="12">
    <location>
        <position position="104"/>
    </location>
    <ligand>
        <name>Zn(2+)</name>
        <dbReference type="ChEBI" id="CHEBI:29105"/>
    </ligand>
</feature>
<dbReference type="Pfam" id="PF01475">
    <property type="entry name" value="FUR"/>
    <property type="match status" value="1"/>
</dbReference>
<organism evidence="13 14">
    <name type="scientific">Hoylesella buccalis</name>
    <dbReference type="NCBI Taxonomy" id="28127"/>
    <lineage>
        <taxon>Bacteria</taxon>
        <taxon>Pseudomonadati</taxon>
        <taxon>Bacteroidota</taxon>
        <taxon>Bacteroidia</taxon>
        <taxon>Bacteroidales</taxon>
        <taxon>Prevotellaceae</taxon>
        <taxon>Hoylesella</taxon>
    </lineage>
</organism>
<dbReference type="Proteomes" id="UP000235564">
    <property type="component" value="Unassembled WGS sequence"/>
</dbReference>
<keyword evidence="9" id="KW-0805">Transcription regulation</keyword>
<proteinExistence type="inferred from homology"/>
<evidence type="ECO:0000256" key="2">
    <source>
        <dbReference type="ARBA" id="ARBA00007957"/>
    </source>
</evidence>
<evidence type="ECO:0000256" key="1">
    <source>
        <dbReference type="ARBA" id="ARBA00004496"/>
    </source>
</evidence>
<feature type="binding site" evidence="12">
    <location>
        <position position="140"/>
    </location>
    <ligand>
        <name>Zn(2+)</name>
        <dbReference type="ChEBI" id="CHEBI:29105"/>
    </ligand>
</feature>
<evidence type="ECO:0000256" key="12">
    <source>
        <dbReference type="PIRSR" id="PIRSR602481-1"/>
    </source>
</evidence>
<evidence type="ECO:0000256" key="11">
    <source>
        <dbReference type="ARBA" id="ARBA00023163"/>
    </source>
</evidence>
<evidence type="ECO:0000256" key="4">
    <source>
        <dbReference type="ARBA" id="ARBA00020910"/>
    </source>
</evidence>
<dbReference type="OrthoDB" id="8659436at2"/>
<comment type="subunit">
    <text evidence="3">Homodimer.</text>
</comment>
<dbReference type="Gene3D" id="3.30.1490.190">
    <property type="match status" value="1"/>
</dbReference>
<evidence type="ECO:0000313" key="13">
    <source>
        <dbReference type="EMBL" id="PMC24686.1"/>
    </source>
</evidence>
<dbReference type="InterPro" id="IPR043135">
    <property type="entry name" value="Fur_C"/>
</dbReference>
<dbReference type="GO" id="GO:0045892">
    <property type="term" value="P:negative regulation of DNA-templated transcription"/>
    <property type="evidence" value="ECO:0007669"/>
    <property type="project" value="TreeGrafter"/>
</dbReference>
<feature type="binding site" evidence="12">
    <location>
        <position position="143"/>
    </location>
    <ligand>
        <name>Zn(2+)</name>
        <dbReference type="ChEBI" id="CHEBI:29105"/>
    </ligand>
</feature>
<dbReference type="GO" id="GO:0003700">
    <property type="term" value="F:DNA-binding transcription factor activity"/>
    <property type="evidence" value="ECO:0007669"/>
    <property type="project" value="InterPro"/>
</dbReference>
<keyword evidence="5" id="KW-0963">Cytoplasm</keyword>
<keyword evidence="6" id="KW-0678">Repressor</keyword>
<comment type="similarity">
    <text evidence="2">Belongs to the Fur family.</text>
</comment>
<dbReference type="Gene3D" id="1.10.10.10">
    <property type="entry name" value="Winged helix-like DNA-binding domain superfamily/Winged helix DNA-binding domain"/>
    <property type="match status" value="1"/>
</dbReference>
<keyword evidence="11" id="KW-0804">Transcription</keyword>
<dbReference type="InterPro" id="IPR036390">
    <property type="entry name" value="WH_DNA-bd_sf"/>
</dbReference>
<evidence type="ECO:0000256" key="3">
    <source>
        <dbReference type="ARBA" id="ARBA00011738"/>
    </source>
</evidence>
<keyword evidence="7 12" id="KW-0479">Metal-binding</keyword>
<dbReference type="GO" id="GO:0000976">
    <property type="term" value="F:transcription cis-regulatory region binding"/>
    <property type="evidence" value="ECO:0007669"/>
    <property type="project" value="TreeGrafter"/>
</dbReference>
<dbReference type="PANTHER" id="PTHR33202:SF2">
    <property type="entry name" value="FERRIC UPTAKE REGULATION PROTEIN"/>
    <property type="match status" value="1"/>
</dbReference>
<dbReference type="InterPro" id="IPR036388">
    <property type="entry name" value="WH-like_DNA-bd_sf"/>
</dbReference>
<feature type="binding site" evidence="12">
    <location>
        <position position="101"/>
    </location>
    <ligand>
        <name>Zn(2+)</name>
        <dbReference type="ChEBI" id="CHEBI:29105"/>
    </ligand>
</feature>
<dbReference type="AlphaFoldDB" id="A0A2N6QRZ8"/>
<evidence type="ECO:0000256" key="9">
    <source>
        <dbReference type="ARBA" id="ARBA00023015"/>
    </source>
</evidence>
<dbReference type="CDD" id="cd07153">
    <property type="entry name" value="Fur_like"/>
    <property type="match status" value="1"/>
</dbReference>
<dbReference type="PANTHER" id="PTHR33202">
    <property type="entry name" value="ZINC UPTAKE REGULATION PROTEIN"/>
    <property type="match status" value="1"/>
</dbReference>
<keyword evidence="10" id="KW-0238">DNA-binding</keyword>
<evidence type="ECO:0000256" key="6">
    <source>
        <dbReference type="ARBA" id="ARBA00022491"/>
    </source>
</evidence>
<comment type="caution">
    <text evidence="13">The sequence shown here is derived from an EMBL/GenBank/DDBJ whole genome shotgun (WGS) entry which is preliminary data.</text>
</comment>
<evidence type="ECO:0000313" key="14">
    <source>
        <dbReference type="Proteomes" id="UP000235564"/>
    </source>
</evidence>
<gene>
    <name evidence="13" type="ORF">CJ231_05450</name>
</gene>
<dbReference type="EMBL" id="PNGJ01000003">
    <property type="protein sequence ID" value="PMC24686.1"/>
    <property type="molecule type" value="Genomic_DNA"/>
</dbReference>
<reference evidence="13 14" key="1">
    <citation type="submission" date="2017-09" db="EMBL/GenBank/DDBJ databases">
        <title>Bacterial strain isolated from the female urinary microbiota.</title>
        <authorList>
            <person name="Thomas-White K."/>
            <person name="Kumar N."/>
            <person name="Forster S."/>
            <person name="Putonti C."/>
            <person name="Lawley T."/>
            <person name="Wolfe A.J."/>
        </authorList>
    </citation>
    <scope>NUCLEOTIDE SEQUENCE [LARGE SCALE GENOMIC DNA]</scope>
    <source>
        <strain evidence="13 14">UMB0536</strain>
    </source>
</reference>
<dbReference type="SUPFAM" id="SSF46785">
    <property type="entry name" value="Winged helix' DNA-binding domain"/>
    <property type="match status" value="1"/>
</dbReference>
<sequence>MKKDIRNAVKQLLDDYLVTNNLRRTPERYAILDAVYSIRGHFSLEELDEYLVEHNFRVSRATLYNNLRLFRKLRLVICHRLQGGTVYESCYDNKNHCHQICTVCGKVSEVNSPAIVEAVNETKLRRFKKDGFSLYIYGVCSTCQTLITRKKMNKEKTKYIR</sequence>
<name>A0A2N6QRZ8_9BACT</name>
<evidence type="ECO:0000256" key="10">
    <source>
        <dbReference type="ARBA" id="ARBA00023125"/>
    </source>
</evidence>
<accession>A0A2N6QRZ8</accession>
<evidence type="ECO:0000256" key="7">
    <source>
        <dbReference type="ARBA" id="ARBA00022723"/>
    </source>
</evidence>
<comment type="subcellular location">
    <subcellularLocation>
        <location evidence="1">Cytoplasm</location>
    </subcellularLocation>
</comment>
<evidence type="ECO:0000256" key="8">
    <source>
        <dbReference type="ARBA" id="ARBA00022833"/>
    </source>
</evidence>
<keyword evidence="8 12" id="KW-0862">Zinc</keyword>
<evidence type="ECO:0000256" key="5">
    <source>
        <dbReference type="ARBA" id="ARBA00022490"/>
    </source>
</evidence>
<protein>
    <recommendedName>
        <fullName evidence="4">Ferric uptake regulation protein</fullName>
    </recommendedName>
</protein>